<dbReference type="AlphaFoldDB" id="A0AAN6W7R0"/>
<keyword evidence="2" id="KW-1185">Reference proteome</keyword>
<reference evidence="1" key="1">
    <citation type="journal article" date="2023" name="Mol. Phylogenet. Evol.">
        <title>Genome-scale phylogeny and comparative genomics of the fungal order Sordariales.</title>
        <authorList>
            <person name="Hensen N."/>
            <person name="Bonometti L."/>
            <person name="Westerberg I."/>
            <person name="Brannstrom I.O."/>
            <person name="Guillou S."/>
            <person name="Cros-Aarteil S."/>
            <person name="Calhoun S."/>
            <person name="Haridas S."/>
            <person name="Kuo A."/>
            <person name="Mondo S."/>
            <person name="Pangilinan J."/>
            <person name="Riley R."/>
            <person name="LaButti K."/>
            <person name="Andreopoulos B."/>
            <person name="Lipzen A."/>
            <person name="Chen C."/>
            <person name="Yan M."/>
            <person name="Daum C."/>
            <person name="Ng V."/>
            <person name="Clum A."/>
            <person name="Steindorff A."/>
            <person name="Ohm R.A."/>
            <person name="Martin F."/>
            <person name="Silar P."/>
            <person name="Natvig D.O."/>
            <person name="Lalanne C."/>
            <person name="Gautier V."/>
            <person name="Ament-Velasquez S.L."/>
            <person name="Kruys A."/>
            <person name="Hutchinson M.I."/>
            <person name="Powell A.J."/>
            <person name="Barry K."/>
            <person name="Miller A.N."/>
            <person name="Grigoriev I.V."/>
            <person name="Debuchy R."/>
            <person name="Gladieux P."/>
            <person name="Hiltunen Thoren M."/>
            <person name="Johannesson H."/>
        </authorList>
    </citation>
    <scope>NUCLEOTIDE SEQUENCE</scope>
    <source>
        <strain evidence="1">CBS 892.96</strain>
    </source>
</reference>
<comment type="caution">
    <text evidence="1">The sequence shown here is derived from an EMBL/GenBank/DDBJ whole genome shotgun (WGS) entry which is preliminary data.</text>
</comment>
<proteinExistence type="predicted"/>
<dbReference type="EMBL" id="MU866249">
    <property type="protein sequence ID" value="KAK4175097.1"/>
    <property type="molecule type" value="Genomic_DNA"/>
</dbReference>
<evidence type="ECO:0000313" key="2">
    <source>
        <dbReference type="Proteomes" id="UP001302321"/>
    </source>
</evidence>
<reference evidence="1" key="2">
    <citation type="submission" date="2023-05" db="EMBL/GenBank/DDBJ databases">
        <authorList>
            <consortium name="Lawrence Berkeley National Laboratory"/>
            <person name="Steindorff A."/>
            <person name="Hensen N."/>
            <person name="Bonometti L."/>
            <person name="Westerberg I."/>
            <person name="Brannstrom I.O."/>
            <person name="Guillou S."/>
            <person name="Cros-Aarteil S."/>
            <person name="Calhoun S."/>
            <person name="Haridas S."/>
            <person name="Kuo A."/>
            <person name="Mondo S."/>
            <person name="Pangilinan J."/>
            <person name="Riley R."/>
            <person name="Labutti K."/>
            <person name="Andreopoulos B."/>
            <person name="Lipzen A."/>
            <person name="Chen C."/>
            <person name="Yanf M."/>
            <person name="Daum C."/>
            <person name="Ng V."/>
            <person name="Clum A."/>
            <person name="Ohm R."/>
            <person name="Martin F."/>
            <person name="Silar P."/>
            <person name="Natvig D."/>
            <person name="Lalanne C."/>
            <person name="Gautier V."/>
            <person name="Ament-Velasquez S.L."/>
            <person name="Kruys A."/>
            <person name="Hutchinson M.I."/>
            <person name="Powell A.J."/>
            <person name="Barry K."/>
            <person name="Miller A.N."/>
            <person name="Grigoriev I.V."/>
            <person name="Debuchy R."/>
            <person name="Gladieux P."/>
            <person name="Thoren M.H."/>
            <person name="Johannesson H."/>
        </authorList>
    </citation>
    <scope>NUCLEOTIDE SEQUENCE</scope>
    <source>
        <strain evidence="1">CBS 892.96</strain>
    </source>
</reference>
<name>A0AAN6W7R0_9PEZI</name>
<feature type="non-terminal residue" evidence="1">
    <location>
        <position position="65"/>
    </location>
</feature>
<sequence>MNFYTLSKMRRPSSTALRILAKLSSLRTMSDADLATSLPPSPIAIPTSAFFKLGLSLTPSPVMAT</sequence>
<dbReference type="Proteomes" id="UP001302321">
    <property type="component" value="Unassembled WGS sequence"/>
</dbReference>
<accession>A0AAN6W7R0</accession>
<evidence type="ECO:0000313" key="1">
    <source>
        <dbReference type="EMBL" id="KAK4175097.1"/>
    </source>
</evidence>
<protein>
    <submittedName>
        <fullName evidence="1">Uncharacterized protein</fullName>
    </submittedName>
</protein>
<gene>
    <name evidence="1" type="ORF">QBC36DRAFT_332222</name>
</gene>
<organism evidence="1 2">
    <name type="scientific">Triangularia setosa</name>
    <dbReference type="NCBI Taxonomy" id="2587417"/>
    <lineage>
        <taxon>Eukaryota</taxon>
        <taxon>Fungi</taxon>
        <taxon>Dikarya</taxon>
        <taxon>Ascomycota</taxon>
        <taxon>Pezizomycotina</taxon>
        <taxon>Sordariomycetes</taxon>
        <taxon>Sordariomycetidae</taxon>
        <taxon>Sordariales</taxon>
        <taxon>Podosporaceae</taxon>
        <taxon>Triangularia</taxon>
    </lineage>
</organism>